<dbReference type="Proteomes" id="UP000299102">
    <property type="component" value="Unassembled WGS sequence"/>
</dbReference>
<protein>
    <submittedName>
        <fullName evidence="2">Uncharacterized protein</fullName>
    </submittedName>
</protein>
<keyword evidence="3" id="KW-1185">Reference proteome</keyword>
<feature type="region of interest" description="Disordered" evidence="1">
    <location>
        <begin position="65"/>
        <end position="88"/>
    </location>
</feature>
<sequence length="88" mass="10029">MARSLFVKSHEGSRKRRRPRSVYGRRGPRAPPKPADSDWAVNRFSGFQCKGEHDIPVWRNDARLLPSRASRVRRPSAVQGRPDPLGKV</sequence>
<evidence type="ECO:0000313" key="3">
    <source>
        <dbReference type="Proteomes" id="UP000299102"/>
    </source>
</evidence>
<proteinExistence type="predicted"/>
<comment type="caution">
    <text evidence="2">The sequence shown here is derived from an EMBL/GenBank/DDBJ whole genome shotgun (WGS) entry which is preliminary data.</text>
</comment>
<evidence type="ECO:0000256" key="1">
    <source>
        <dbReference type="SAM" id="MobiDB-lite"/>
    </source>
</evidence>
<accession>A0A4C1UY80</accession>
<dbReference type="AlphaFoldDB" id="A0A4C1UY80"/>
<reference evidence="2 3" key="1">
    <citation type="journal article" date="2019" name="Commun. Biol.">
        <title>The bagworm genome reveals a unique fibroin gene that provides high tensile strength.</title>
        <authorList>
            <person name="Kono N."/>
            <person name="Nakamura H."/>
            <person name="Ohtoshi R."/>
            <person name="Tomita M."/>
            <person name="Numata K."/>
            <person name="Arakawa K."/>
        </authorList>
    </citation>
    <scope>NUCLEOTIDE SEQUENCE [LARGE SCALE GENOMIC DNA]</scope>
</reference>
<dbReference type="EMBL" id="BGZK01000236">
    <property type="protein sequence ID" value="GBP30734.1"/>
    <property type="molecule type" value="Genomic_DNA"/>
</dbReference>
<feature type="region of interest" description="Disordered" evidence="1">
    <location>
        <begin position="1"/>
        <end position="40"/>
    </location>
</feature>
<organism evidence="2 3">
    <name type="scientific">Eumeta variegata</name>
    <name type="common">Bagworm moth</name>
    <name type="synonym">Eumeta japonica</name>
    <dbReference type="NCBI Taxonomy" id="151549"/>
    <lineage>
        <taxon>Eukaryota</taxon>
        <taxon>Metazoa</taxon>
        <taxon>Ecdysozoa</taxon>
        <taxon>Arthropoda</taxon>
        <taxon>Hexapoda</taxon>
        <taxon>Insecta</taxon>
        <taxon>Pterygota</taxon>
        <taxon>Neoptera</taxon>
        <taxon>Endopterygota</taxon>
        <taxon>Lepidoptera</taxon>
        <taxon>Glossata</taxon>
        <taxon>Ditrysia</taxon>
        <taxon>Tineoidea</taxon>
        <taxon>Psychidae</taxon>
        <taxon>Oiketicinae</taxon>
        <taxon>Eumeta</taxon>
    </lineage>
</organism>
<name>A0A4C1UY80_EUMVA</name>
<gene>
    <name evidence="2" type="ORF">EVAR_75958_1</name>
</gene>
<evidence type="ECO:0000313" key="2">
    <source>
        <dbReference type="EMBL" id="GBP30734.1"/>
    </source>
</evidence>